<protein>
    <submittedName>
        <fullName evidence="6">LysR family transcriptional regulator</fullName>
    </submittedName>
</protein>
<gene>
    <name evidence="6" type="ORF">IAB60_01590</name>
</gene>
<reference evidence="6" key="2">
    <citation type="journal article" date="2021" name="PeerJ">
        <title>Extensive microbial diversity within the chicken gut microbiome revealed by metagenomics and culture.</title>
        <authorList>
            <person name="Gilroy R."/>
            <person name="Ravi A."/>
            <person name="Getino M."/>
            <person name="Pursley I."/>
            <person name="Horton D.L."/>
            <person name="Alikhan N.F."/>
            <person name="Baker D."/>
            <person name="Gharbi K."/>
            <person name="Hall N."/>
            <person name="Watson M."/>
            <person name="Adriaenssens E.M."/>
            <person name="Foster-Nyarko E."/>
            <person name="Jarju S."/>
            <person name="Secka A."/>
            <person name="Antonio M."/>
            <person name="Oren A."/>
            <person name="Chaudhuri R.R."/>
            <person name="La Ragione R."/>
            <person name="Hildebrand F."/>
            <person name="Pallen M.J."/>
        </authorList>
    </citation>
    <scope>NUCLEOTIDE SEQUENCE</scope>
    <source>
        <strain evidence="6">CHK123-3438</strain>
    </source>
</reference>
<evidence type="ECO:0000259" key="5">
    <source>
        <dbReference type="Pfam" id="PF03466"/>
    </source>
</evidence>
<dbReference type="GO" id="GO:0032993">
    <property type="term" value="C:protein-DNA complex"/>
    <property type="evidence" value="ECO:0007669"/>
    <property type="project" value="TreeGrafter"/>
</dbReference>
<accession>A0A9D1KFS7</accession>
<dbReference type="PANTHER" id="PTHR30346">
    <property type="entry name" value="TRANSCRIPTIONAL DUAL REGULATOR HCAR-RELATED"/>
    <property type="match status" value="1"/>
</dbReference>
<dbReference type="EMBL" id="DVKS01000029">
    <property type="protein sequence ID" value="HIT40782.1"/>
    <property type="molecule type" value="Genomic_DNA"/>
</dbReference>
<evidence type="ECO:0000256" key="3">
    <source>
        <dbReference type="ARBA" id="ARBA00023125"/>
    </source>
</evidence>
<feature type="domain" description="LysR substrate-binding" evidence="5">
    <location>
        <begin position="25"/>
        <end position="196"/>
    </location>
</feature>
<evidence type="ECO:0000313" key="7">
    <source>
        <dbReference type="Proteomes" id="UP000886860"/>
    </source>
</evidence>
<dbReference type="SUPFAM" id="SSF53850">
    <property type="entry name" value="Periplasmic binding protein-like II"/>
    <property type="match status" value="1"/>
</dbReference>
<keyword evidence="3" id="KW-0238">DNA-binding</keyword>
<dbReference type="AlphaFoldDB" id="A0A9D1KFS7"/>
<comment type="similarity">
    <text evidence="1">Belongs to the LysR transcriptional regulatory family.</text>
</comment>
<dbReference type="PANTHER" id="PTHR30346:SF28">
    <property type="entry name" value="HTH-TYPE TRANSCRIPTIONAL REGULATOR CYNR"/>
    <property type="match status" value="1"/>
</dbReference>
<evidence type="ECO:0000313" key="6">
    <source>
        <dbReference type="EMBL" id="HIT40782.1"/>
    </source>
</evidence>
<reference evidence="6" key="1">
    <citation type="submission" date="2020-10" db="EMBL/GenBank/DDBJ databases">
        <authorList>
            <person name="Gilroy R."/>
        </authorList>
    </citation>
    <scope>NUCLEOTIDE SEQUENCE</scope>
    <source>
        <strain evidence="6">CHK123-3438</strain>
    </source>
</reference>
<dbReference type="InterPro" id="IPR005119">
    <property type="entry name" value="LysR_subst-bd"/>
</dbReference>
<dbReference type="GO" id="GO:0003700">
    <property type="term" value="F:DNA-binding transcription factor activity"/>
    <property type="evidence" value="ECO:0007669"/>
    <property type="project" value="TreeGrafter"/>
</dbReference>
<dbReference type="Proteomes" id="UP000886860">
    <property type="component" value="Unassembled WGS sequence"/>
</dbReference>
<evidence type="ECO:0000256" key="1">
    <source>
        <dbReference type="ARBA" id="ARBA00009437"/>
    </source>
</evidence>
<comment type="caution">
    <text evidence="6">The sequence shown here is derived from an EMBL/GenBank/DDBJ whole genome shotgun (WGS) entry which is preliminary data.</text>
</comment>
<dbReference type="GO" id="GO:0003677">
    <property type="term" value="F:DNA binding"/>
    <property type="evidence" value="ECO:0007669"/>
    <property type="project" value="UniProtKB-KW"/>
</dbReference>
<keyword evidence="4" id="KW-0804">Transcription</keyword>
<dbReference type="Gene3D" id="3.40.190.10">
    <property type="entry name" value="Periplasmic binding protein-like II"/>
    <property type="match status" value="2"/>
</dbReference>
<sequence length="221" mass="25142">MSQTNDMINGIRDYDRKQRTIFVGSCAPAPLWKIIPALSGPYPDMTISSEIRDSNMLLEELRQGRYQLIILPYPIEEKGISCIKYEEEHLFFSLPPAHPLSGSKTLQLKDLNGETMLLRSRLGFWEQVTNEKMPDTRFLVQEDSVFNELVKASALPSFNSNLAVQREGMVPNRILIPITDKEANVTYYCCYLSKTTLIEKLFHKNHEENGAADSLPAADKD</sequence>
<dbReference type="Pfam" id="PF03466">
    <property type="entry name" value="LysR_substrate"/>
    <property type="match status" value="1"/>
</dbReference>
<keyword evidence="2" id="KW-0805">Transcription regulation</keyword>
<organism evidence="6 7">
    <name type="scientific">Candidatus Caccovicinus merdipullorum</name>
    <dbReference type="NCBI Taxonomy" id="2840724"/>
    <lineage>
        <taxon>Bacteria</taxon>
        <taxon>Bacillati</taxon>
        <taxon>Bacillota</taxon>
        <taxon>Clostridia</taxon>
        <taxon>Eubacteriales</taxon>
        <taxon>Candidatus Caccovicinus</taxon>
    </lineage>
</organism>
<evidence type="ECO:0000256" key="4">
    <source>
        <dbReference type="ARBA" id="ARBA00023163"/>
    </source>
</evidence>
<proteinExistence type="inferred from homology"/>
<name>A0A9D1KFS7_9FIRM</name>
<evidence type="ECO:0000256" key="2">
    <source>
        <dbReference type="ARBA" id="ARBA00023015"/>
    </source>
</evidence>